<evidence type="ECO:0000313" key="2">
    <source>
        <dbReference type="Proteomes" id="UP000724584"/>
    </source>
</evidence>
<accession>A0ACB7PG35</accession>
<dbReference type="EMBL" id="JAGIZQ010000002">
    <property type="protein sequence ID" value="KAH6640786.1"/>
    <property type="molecule type" value="Genomic_DNA"/>
</dbReference>
<dbReference type="Proteomes" id="UP000724584">
    <property type="component" value="Unassembled WGS sequence"/>
</dbReference>
<name>A0ACB7PG35_9PEZI</name>
<reference evidence="1 2" key="1">
    <citation type="journal article" date="2021" name="Nat. Commun.">
        <title>Genetic determinants of endophytism in the Arabidopsis root mycobiome.</title>
        <authorList>
            <person name="Mesny F."/>
            <person name="Miyauchi S."/>
            <person name="Thiergart T."/>
            <person name="Pickel B."/>
            <person name="Atanasova L."/>
            <person name="Karlsson M."/>
            <person name="Huettel B."/>
            <person name="Barry K.W."/>
            <person name="Haridas S."/>
            <person name="Chen C."/>
            <person name="Bauer D."/>
            <person name="Andreopoulos W."/>
            <person name="Pangilinan J."/>
            <person name="LaButti K."/>
            <person name="Riley R."/>
            <person name="Lipzen A."/>
            <person name="Clum A."/>
            <person name="Drula E."/>
            <person name="Henrissat B."/>
            <person name="Kohler A."/>
            <person name="Grigoriev I.V."/>
            <person name="Martin F.M."/>
            <person name="Hacquard S."/>
        </authorList>
    </citation>
    <scope>NUCLEOTIDE SEQUENCE [LARGE SCALE GENOMIC DNA]</scope>
    <source>
        <strain evidence="1 2">MPI-SDFR-AT-0079</strain>
    </source>
</reference>
<sequence length="282" mass="30792">MASATASIPRFLLPQSGLIWRRAGPTPTSASAPGRIFLRFASTKPNPPTGGRVLAKPERFNPPSHGARLPKNTPPRHYGGELSYEEASAQAVKDYPGMAPPEHTIAHRFLHNRWIHVVITVGTLTTLAIFTFTLSFQKTSPFADMLPSRSDFLRQPLASARMVIEVVRLHEAHKTARINEKRRRNVDDVAKRAAYRKAHGLPDEMGLFNQPMARIRSDDGPADAADVAVEGGGREEGVVVGAAAAAESGGVKKDGEHEVRRLSEEERQAVVAKAKKGWMGIF</sequence>
<evidence type="ECO:0000313" key="1">
    <source>
        <dbReference type="EMBL" id="KAH6640786.1"/>
    </source>
</evidence>
<organism evidence="1 2">
    <name type="scientific">Chaetomium tenue</name>
    <dbReference type="NCBI Taxonomy" id="1854479"/>
    <lineage>
        <taxon>Eukaryota</taxon>
        <taxon>Fungi</taxon>
        <taxon>Dikarya</taxon>
        <taxon>Ascomycota</taxon>
        <taxon>Pezizomycotina</taxon>
        <taxon>Sordariomycetes</taxon>
        <taxon>Sordariomycetidae</taxon>
        <taxon>Sordariales</taxon>
        <taxon>Chaetomiaceae</taxon>
        <taxon>Chaetomium</taxon>
    </lineage>
</organism>
<protein>
    <submittedName>
        <fullName evidence="1">Uncharacterized protein</fullName>
    </submittedName>
</protein>
<comment type="caution">
    <text evidence="1">The sequence shown here is derived from an EMBL/GenBank/DDBJ whole genome shotgun (WGS) entry which is preliminary data.</text>
</comment>
<keyword evidence="2" id="KW-1185">Reference proteome</keyword>
<proteinExistence type="predicted"/>
<gene>
    <name evidence="1" type="ORF">F5144DRAFT_561638</name>
</gene>